<dbReference type="Proteomes" id="UP001620408">
    <property type="component" value="Unassembled WGS sequence"/>
</dbReference>
<accession>A0ABW8K8M1</accession>
<dbReference type="InterPro" id="IPR036220">
    <property type="entry name" value="UDP-Glc/GDP-Man_DH_C_sf"/>
</dbReference>
<reference evidence="6 7" key="1">
    <citation type="submission" date="2020-10" db="EMBL/GenBank/DDBJ databases">
        <title>Phylogeny of dyella-like bacteria.</title>
        <authorList>
            <person name="Fu J."/>
        </authorList>
    </citation>
    <scope>NUCLEOTIDE SEQUENCE [LARGE SCALE GENOMIC DNA]</scope>
    <source>
        <strain evidence="6 7">BB4</strain>
    </source>
</reference>
<dbReference type="EMBL" id="JADIKD010000011">
    <property type="protein sequence ID" value="MFK2918092.1"/>
    <property type="molecule type" value="Genomic_DNA"/>
</dbReference>
<dbReference type="InterPro" id="IPR014026">
    <property type="entry name" value="UDP-Glc/GDP-Man_DH_dimer"/>
</dbReference>
<dbReference type="Pfam" id="PF03721">
    <property type="entry name" value="UDPG_MGDP_dh_N"/>
    <property type="match status" value="1"/>
</dbReference>
<keyword evidence="2" id="KW-0560">Oxidoreductase</keyword>
<proteinExistence type="inferred from homology"/>
<evidence type="ECO:0000313" key="7">
    <source>
        <dbReference type="Proteomes" id="UP001620408"/>
    </source>
</evidence>
<dbReference type="PIRSF" id="PIRSF000124">
    <property type="entry name" value="UDPglc_GDPman_dh"/>
    <property type="match status" value="1"/>
</dbReference>
<comment type="caution">
    <text evidence="6">The sequence shown here is derived from an EMBL/GenBank/DDBJ whole genome shotgun (WGS) entry which is preliminary data.</text>
</comment>
<name>A0ABW8K8M1_9GAMM</name>
<organism evidence="6 7">
    <name type="scientific">Dyella koreensis</name>
    <dbReference type="NCBI Taxonomy" id="311235"/>
    <lineage>
        <taxon>Bacteria</taxon>
        <taxon>Pseudomonadati</taxon>
        <taxon>Pseudomonadota</taxon>
        <taxon>Gammaproteobacteria</taxon>
        <taxon>Lysobacterales</taxon>
        <taxon>Rhodanobacteraceae</taxon>
        <taxon>Dyella</taxon>
    </lineage>
</organism>
<dbReference type="SUPFAM" id="SSF52413">
    <property type="entry name" value="UDP-glucose/GDP-mannose dehydrogenase C-terminal domain"/>
    <property type="match status" value="1"/>
</dbReference>
<dbReference type="PANTHER" id="PTHR43491:SF2">
    <property type="entry name" value="UDP-N-ACETYL-D-MANNOSAMINE DEHYDROGENASE"/>
    <property type="match status" value="1"/>
</dbReference>
<keyword evidence="3" id="KW-0520">NAD</keyword>
<dbReference type="Pfam" id="PF00984">
    <property type="entry name" value="UDPG_MGDP_dh"/>
    <property type="match status" value="1"/>
</dbReference>
<evidence type="ECO:0000259" key="5">
    <source>
        <dbReference type="SMART" id="SM00984"/>
    </source>
</evidence>
<protein>
    <submittedName>
        <fullName evidence="6">Nucleotide sugar dehydrogenase</fullName>
    </submittedName>
</protein>
<evidence type="ECO:0000256" key="2">
    <source>
        <dbReference type="ARBA" id="ARBA00023002"/>
    </source>
</evidence>
<dbReference type="PIRSF" id="PIRSF500136">
    <property type="entry name" value="UDP_ManNAc_DH"/>
    <property type="match status" value="1"/>
</dbReference>
<dbReference type="Gene3D" id="3.40.50.720">
    <property type="entry name" value="NAD(P)-binding Rossmann-like Domain"/>
    <property type="match status" value="2"/>
</dbReference>
<feature type="domain" description="UDP-glucose/GDP-mannose dehydrogenase C-terminal" evidence="5">
    <location>
        <begin position="317"/>
        <end position="417"/>
    </location>
</feature>
<dbReference type="InterPro" id="IPR036291">
    <property type="entry name" value="NAD(P)-bd_dom_sf"/>
</dbReference>
<dbReference type="InterPro" id="IPR028359">
    <property type="entry name" value="UDP_ManNAc/GlcNAc_DH"/>
</dbReference>
<dbReference type="PANTHER" id="PTHR43491">
    <property type="entry name" value="UDP-N-ACETYL-D-MANNOSAMINE DEHYDROGENASE"/>
    <property type="match status" value="1"/>
</dbReference>
<dbReference type="SUPFAM" id="SSF48179">
    <property type="entry name" value="6-phosphogluconate dehydrogenase C-terminal domain-like"/>
    <property type="match status" value="1"/>
</dbReference>
<evidence type="ECO:0000256" key="3">
    <source>
        <dbReference type="ARBA" id="ARBA00023027"/>
    </source>
</evidence>
<evidence type="ECO:0000256" key="4">
    <source>
        <dbReference type="PIRNR" id="PIRNR000124"/>
    </source>
</evidence>
<comment type="similarity">
    <text evidence="1 4">Belongs to the UDP-glucose/GDP-mannose dehydrogenase family.</text>
</comment>
<dbReference type="InterPro" id="IPR001732">
    <property type="entry name" value="UDP-Glc/GDP-Man_DH_N"/>
</dbReference>
<sequence length="424" mass="46793">MESTATRIGIIGLGYVGLPLAVEFGKHFDTIGFDINAARVAELEGGSDHTLETSAEQLRAATRLRYAHQLDGLRDCNVYIVTVPTPIDEAQRPDLKPLQSACRMLADLLKRGDVVVFESTVYPGTTEEVCVPLLEQGSGLVFNADFFCGYSPERINPGDHARRVTDITKLTSGSTPEVAERVDALYRTTIRAGTHKTSSIRVAESAKVIENVQRDVNIALVNELALIFHRLGIDTEEVLAAAGTKWNFLPFRPGLVGGHCISVDPYYLTHKAEVTGYHPELILTARRINSRMGSYVADRVIRLMSERRLHIVDARVLVLGFAFKENCPDLRNTRVVDIVRELELSHAQVDVFDPWIDAQEARVEYRVGTVAELADGAYDAIILAVAHREFREWGAERIRALGKPGAVIFDVKAVLPVGAVDGRL</sequence>
<dbReference type="InterPro" id="IPR008927">
    <property type="entry name" value="6-PGluconate_DH-like_C_sf"/>
</dbReference>
<gene>
    <name evidence="6" type="ORF">ISS97_12520</name>
</gene>
<dbReference type="InterPro" id="IPR017476">
    <property type="entry name" value="UDP-Glc/GDP-Man"/>
</dbReference>
<keyword evidence="7" id="KW-1185">Reference proteome</keyword>
<dbReference type="SMART" id="SM00984">
    <property type="entry name" value="UDPG_MGDP_dh_C"/>
    <property type="match status" value="1"/>
</dbReference>
<dbReference type="NCBIfam" id="TIGR03026">
    <property type="entry name" value="NDP-sugDHase"/>
    <property type="match status" value="1"/>
</dbReference>
<dbReference type="Pfam" id="PF03720">
    <property type="entry name" value="UDPG_MGDP_dh_C"/>
    <property type="match status" value="1"/>
</dbReference>
<dbReference type="InterPro" id="IPR014027">
    <property type="entry name" value="UDP-Glc/GDP-Man_DH_C"/>
</dbReference>
<dbReference type="SUPFAM" id="SSF51735">
    <property type="entry name" value="NAD(P)-binding Rossmann-fold domains"/>
    <property type="match status" value="1"/>
</dbReference>
<evidence type="ECO:0000256" key="1">
    <source>
        <dbReference type="ARBA" id="ARBA00006601"/>
    </source>
</evidence>
<evidence type="ECO:0000313" key="6">
    <source>
        <dbReference type="EMBL" id="MFK2918092.1"/>
    </source>
</evidence>